<evidence type="ECO:0000256" key="11">
    <source>
        <dbReference type="ARBA" id="ARBA00048134"/>
    </source>
</evidence>
<dbReference type="NCBIfam" id="NF045656">
    <property type="entry name" value="MeththiolMtaseMddA"/>
    <property type="match status" value="1"/>
</dbReference>
<gene>
    <name evidence="13" type="ORF">GCM10011521_04820</name>
</gene>
<dbReference type="PANTHER" id="PTHR31040">
    <property type="entry name" value="NURIM"/>
    <property type="match status" value="1"/>
</dbReference>
<evidence type="ECO:0000256" key="8">
    <source>
        <dbReference type="ARBA" id="ARBA00022692"/>
    </source>
</evidence>
<accession>A0ABQ1HD43</accession>
<evidence type="ECO:0000256" key="7">
    <source>
        <dbReference type="ARBA" id="ARBA00022691"/>
    </source>
</evidence>
<comment type="similarity">
    <text evidence="3">Belongs to the nurim family.</text>
</comment>
<feature type="transmembrane region" description="Helical" evidence="12">
    <location>
        <begin position="123"/>
        <end position="148"/>
    </location>
</feature>
<keyword evidence="8 12" id="KW-0812">Transmembrane</keyword>
<comment type="catalytic activity">
    <reaction evidence="11">
        <text>methanethiol + S-adenosyl-L-methionine = dimethyl sulfide + S-adenosyl-L-homocysteine + H(+)</text>
        <dbReference type="Rhea" id="RHEA:50428"/>
        <dbReference type="ChEBI" id="CHEBI:15378"/>
        <dbReference type="ChEBI" id="CHEBI:16007"/>
        <dbReference type="ChEBI" id="CHEBI:17437"/>
        <dbReference type="ChEBI" id="CHEBI:57856"/>
        <dbReference type="ChEBI" id="CHEBI:59789"/>
        <dbReference type="EC" id="2.1.1.334"/>
    </reaction>
</comment>
<keyword evidence="7" id="KW-0949">S-adenosyl-L-methionine</keyword>
<protein>
    <recommendedName>
        <fullName evidence="4">methanethiol S-methyltransferase</fullName>
        <ecNumber evidence="4">2.1.1.334</ecNumber>
    </recommendedName>
</protein>
<dbReference type="PANTHER" id="PTHR31040:SF1">
    <property type="entry name" value="NURIM"/>
    <property type="match status" value="1"/>
</dbReference>
<evidence type="ECO:0000256" key="12">
    <source>
        <dbReference type="SAM" id="Phobius"/>
    </source>
</evidence>
<dbReference type="InterPro" id="IPR054700">
    <property type="entry name" value="MddA"/>
</dbReference>
<keyword evidence="9 12" id="KW-1133">Transmembrane helix</keyword>
<proteinExistence type="inferred from homology"/>
<feature type="transmembrane region" description="Helical" evidence="12">
    <location>
        <begin position="7"/>
        <end position="29"/>
    </location>
</feature>
<comment type="caution">
    <text evidence="13">The sequence shown here is derived from an EMBL/GenBank/DDBJ whole genome shotgun (WGS) entry which is preliminary data.</text>
</comment>
<evidence type="ECO:0000256" key="3">
    <source>
        <dbReference type="ARBA" id="ARBA00010631"/>
    </source>
</evidence>
<dbReference type="Proteomes" id="UP000623419">
    <property type="component" value="Unassembled WGS sequence"/>
</dbReference>
<reference evidence="14" key="1">
    <citation type="journal article" date="2019" name="Int. J. Syst. Evol. Microbiol.">
        <title>The Global Catalogue of Microorganisms (GCM) 10K type strain sequencing project: providing services to taxonomists for standard genome sequencing and annotation.</title>
        <authorList>
            <consortium name="The Broad Institute Genomics Platform"/>
            <consortium name="The Broad Institute Genome Sequencing Center for Infectious Disease"/>
            <person name="Wu L."/>
            <person name="Ma J."/>
        </authorList>
    </citation>
    <scope>NUCLEOTIDE SEQUENCE [LARGE SCALE GENOMIC DNA]</scope>
    <source>
        <strain evidence="14">CGMCC 1.15905</strain>
    </source>
</reference>
<sequence length="248" mass="27914">MPRLLYPLYALVAYAIGLASILYLVGFMADLWVPKTINGGPAAALPAGAWTNVAVLAAFLVLHSVMARPAFKARWTRLVPESLERATYILVSGLTTFALAWAWQPMPAVVWDAGDGAVGMSLYAVQALGWLTIVLATFNIDHFAFFGLRQAWDRFHQRRHQPAPFTARFLYGLVRHPISLGWLLVFWSTPRMTEGHLLFAGVMTAYIALVTPLEERDLVEAIGDDYRRYRRRVRAFLPWPRTRRAADA</sequence>
<dbReference type="Gene3D" id="1.20.120.1630">
    <property type="match status" value="1"/>
</dbReference>
<keyword evidence="14" id="KW-1185">Reference proteome</keyword>
<organism evidence="13 14">
    <name type="scientific">Arenimonas soli</name>
    <dbReference type="NCBI Taxonomy" id="2269504"/>
    <lineage>
        <taxon>Bacteria</taxon>
        <taxon>Pseudomonadati</taxon>
        <taxon>Pseudomonadota</taxon>
        <taxon>Gammaproteobacteria</taxon>
        <taxon>Lysobacterales</taxon>
        <taxon>Lysobacteraceae</taxon>
        <taxon>Arenimonas</taxon>
    </lineage>
</organism>
<evidence type="ECO:0000256" key="10">
    <source>
        <dbReference type="ARBA" id="ARBA00023136"/>
    </source>
</evidence>
<comment type="function">
    <text evidence="1">Catalyzes the methylation of methanethiol (MeSH) to yield dimethylsulphide (DMS).</text>
</comment>
<keyword evidence="5" id="KW-0489">Methyltransferase</keyword>
<keyword evidence="10 12" id="KW-0472">Membrane</keyword>
<evidence type="ECO:0000256" key="2">
    <source>
        <dbReference type="ARBA" id="ARBA00004141"/>
    </source>
</evidence>
<keyword evidence="6" id="KW-0808">Transferase</keyword>
<evidence type="ECO:0000256" key="5">
    <source>
        <dbReference type="ARBA" id="ARBA00022603"/>
    </source>
</evidence>
<evidence type="ECO:0000313" key="14">
    <source>
        <dbReference type="Proteomes" id="UP000623419"/>
    </source>
</evidence>
<evidence type="ECO:0000256" key="4">
    <source>
        <dbReference type="ARBA" id="ARBA00012149"/>
    </source>
</evidence>
<feature type="transmembrane region" description="Helical" evidence="12">
    <location>
        <begin position="169"/>
        <end position="189"/>
    </location>
</feature>
<feature type="transmembrane region" description="Helical" evidence="12">
    <location>
        <begin position="86"/>
        <end position="103"/>
    </location>
</feature>
<dbReference type="RefSeq" id="WP_188660858.1">
    <property type="nucleotide sequence ID" value="NZ_BMKC01000001.1"/>
</dbReference>
<feature type="transmembrane region" description="Helical" evidence="12">
    <location>
        <begin position="49"/>
        <end position="66"/>
    </location>
</feature>
<dbReference type="InterPro" id="IPR033580">
    <property type="entry name" value="Nurim-like"/>
</dbReference>
<dbReference type="EC" id="2.1.1.334" evidence="4"/>
<dbReference type="EMBL" id="BMKC01000001">
    <property type="protein sequence ID" value="GGA69659.1"/>
    <property type="molecule type" value="Genomic_DNA"/>
</dbReference>
<evidence type="ECO:0000256" key="9">
    <source>
        <dbReference type="ARBA" id="ARBA00022989"/>
    </source>
</evidence>
<comment type="subcellular location">
    <subcellularLocation>
        <location evidence="2">Membrane</location>
        <topology evidence="2">Multi-pass membrane protein</topology>
    </subcellularLocation>
</comment>
<name>A0ABQ1HD43_9GAMM</name>
<evidence type="ECO:0000256" key="6">
    <source>
        <dbReference type="ARBA" id="ARBA00022679"/>
    </source>
</evidence>
<evidence type="ECO:0000313" key="13">
    <source>
        <dbReference type="EMBL" id="GGA69659.1"/>
    </source>
</evidence>
<evidence type="ECO:0000256" key="1">
    <source>
        <dbReference type="ARBA" id="ARBA00002096"/>
    </source>
</evidence>